<protein>
    <recommendedName>
        <fullName evidence="2">Luciferase-like domain-containing protein</fullName>
    </recommendedName>
</protein>
<reference evidence="4" key="1">
    <citation type="journal article" date="2015" name="BMC Genomics">
        <title>Genomic and transcriptomic analysis of the endophytic fungus Pestalotiopsis fici reveals its lifestyle and high potential for synthesis of natural products.</title>
        <authorList>
            <person name="Wang X."/>
            <person name="Zhang X."/>
            <person name="Liu L."/>
            <person name="Xiang M."/>
            <person name="Wang W."/>
            <person name="Sun X."/>
            <person name="Che Y."/>
            <person name="Guo L."/>
            <person name="Liu G."/>
            <person name="Guo L."/>
            <person name="Wang C."/>
            <person name="Yin W.B."/>
            <person name="Stadler M."/>
            <person name="Zhang X."/>
            <person name="Liu X."/>
        </authorList>
    </citation>
    <scope>NUCLEOTIDE SEQUENCE [LARGE SCALE GENOMIC DNA]</scope>
    <source>
        <strain evidence="4">W106-1 / CGMCC3.15140</strain>
    </source>
</reference>
<name>W3WWP5_PESFW</name>
<feature type="domain" description="Luciferase-like" evidence="2">
    <location>
        <begin position="43"/>
        <end position="411"/>
    </location>
</feature>
<dbReference type="eggNOG" id="ENOG502QSR6">
    <property type="taxonomic scope" value="Eukaryota"/>
</dbReference>
<proteinExistence type="inferred from homology"/>
<gene>
    <name evidence="3" type="ORF">PFICI_10322</name>
</gene>
<comment type="similarity">
    <text evidence="1">Belongs to the NtaA/SnaA/DszA monooxygenase family.</text>
</comment>
<dbReference type="GO" id="GO:0016705">
    <property type="term" value="F:oxidoreductase activity, acting on paired donors, with incorporation or reduction of molecular oxygen"/>
    <property type="evidence" value="ECO:0007669"/>
    <property type="project" value="InterPro"/>
</dbReference>
<dbReference type="InterPro" id="IPR051260">
    <property type="entry name" value="Diverse_substr_monoxygenases"/>
</dbReference>
<dbReference type="PANTHER" id="PTHR30011">
    <property type="entry name" value="ALKANESULFONATE MONOOXYGENASE-RELATED"/>
    <property type="match status" value="1"/>
</dbReference>
<dbReference type="Gene3D" id="3.20.20.30">
    <property type="entry name" value="Luciferase-like domain"/>
    <property type="match status" value="1"/>
</dbReference>
<dbReference type="EMBL" id="KI912115">
    <property type="protein sequence ID" value="ETS78260.1"/>
    <property type="molecule type" value="Genomic_DNA"/>
</dbReference>
<dbReference type="Proteomes" id="UP000030651">
    <property type="component" value="Unassembled WGS sequence"/>
</dbReference>
<dbReference type="NCBIfam" id="TIGR03860">
    <property type="entry name" value="FMN_nitrolo"/>
    <property type="match status" value="1"/>
</dbReference>
<dbReference type="InterPro" id="IPR036661">
    <property type="entry name" value="Luciferase-like_sf"/>
</dbReference>
<evidence type="ECO:0000313" key="4">
    <source>
        <dbReference type="Proteomes" id="UP000030651"/>
    </source>
</evidence>
<dbReference type="KEGG" id="pfy:PFICI_10322"/>
<dbReference type="AlphaFoldDB" id="W3WWP5"/>
<dbReference type="InParanoid" id="W3WWP5"/>
<evidence type="ECO:0000259" key="2">
    <source>
        <dbReference type="Pfam" id="PF00296"/>
    </source>
</evidence>
<dbReference type="SUPFAM" id="SSF51679">
    <property type="entry name" value="Bacterial luciferase-like"/>
    <property type="match status" value="1"/>
</dbReference>
<dbReference type="PANTHER" id="PTHR30011:SF30">
    <property type="entry name" value="XENOBIOTIC COMPOUND MONOOXYGENASE, DSZA FAMILY (AFU_ORTHOLOGUE AFUA_6G01920)"/>
    <property type="match status" value="1"/>
</dbReference>
<dbReference type="OMA" id="TEDHETK"/>
<evidence type="ECO:0000313" key="3">
    <source>
        <dbReference type="EMBL" id="ETS78260.1"/>
    </source>
</evidence>
<dbReference type="InterPro" id="IPR016215">
    <property type="entry name" value="NTA_MOA"/>
</dbReference>
<dbReference type="GeneID" id="19275335"/>
<keyword evidence="4" id="KW-1185">Reference proteome</keyword>
<dbReference type="GO" id="GO:0004497">
    <property type="term" value="F:monooxygenase activity"/>
    <property type="evidence" value="ECO:0007669"/>
    <property type="project" value="InterPro"/>
</dbReference>
<dbReference type="HOGENOM" id="CLU_022256_0_0_1"/>
<dbReference type="Pfam" id="PF00296">
    <property type="entry name" value="Bac_luciferase"/>
    <property type="match status" value="1"/>
</dbReference>
<dbReference type="RefSeq" id="XP_007837094.1">
    <property type="nucleotide sequence ID" value="XM_007838903.1"/>
</dbReference>
<organism evidence="3 4">
    <name type="scientific">Pestalotiopsis fici (strain W106-1 / CGMCC3.15140)</name>
    <dbReference type="NCBI Taxonomy" id="1229662"/>
    <lineage>
        <taxon>Eukaryota</taxon>
        <taxon>Fungi</taxon>
        <taxon>Dikarya</taxon>
        <taxon>Ascomycota</taxon>
        <taxon>Pezizomycotina</taxon>
        <taxon>Sordariomycetes</taxon>
        <taxon>Xylariomycetidae</taxon>
        <taxon>Amphisphaeriales</taxon>
        <taxon>Sporocadaceae</taxon>
        <taxon>Pestalotiopsis</taxon>
    </lineage>
</organism>
<sequence length="494" mass="54294">MASLDVSGTGNELNGAHDLGHSRKQIMLNAFDMFTPTHMNFGQWKNPADKGSTKRDLAYWIELAQLLERGGFLSLFIADTYGGYDTYEGNLDNCVSRAVQWPVLDPIVPVSAMAAVTKNLAFGVTGSTAGELPFLLARRYSTLDHLTKGRIAWNIVTSWKKSAFKAIGFDSPVEHDERYLQADEYLKVMYKLWEGSWSNDAIKKDAENDTYTDASKVRSIKHHGKYFKLETKFIVDPSPQRTPFLFQAGTSPAGIAFASQHAEGIFLGGFTPSATASKVTGIRAAAAAKGRDPRSIKFFSMMIPVLGATDEEAQAKLAELKSYASTTGGLVFMSGLTGIDLSRVPLDQELKTSDSTDANRIHSQLAGMTEDHETKWTPRNVAERASLGGLAPLMVGTPAAVADEMERWMREADIDGFTIAQMTAPGTLVDMVELLVPELRRRGVYPEVAAGGEEGLSMRERVLGRGQRWLRDDHIGSTFKYDAYQESPLQEEAI</sequence>
<dbReference type="PIRSF" id="PIRSF000337">
    <property type="entry name" value="NTA_MOA"/>
    <property type="match status" value="1"/>
</dbReference>
<dbReference type="OrthoDB" id="8922241at2759"/>
<evidence type="ECO:0000256" key="1">
    <source>
        <dbReference type="ARBA" id="ARBA00033748"/>
    </source>
</evidence>
<dbReference type="InterPro" id="IPR011251">
    <property type="entry name" value="Luciferase-like_dom"/>
</dbReference>
<accession>W3WWP5</accession>